<evidence type="ECO:0000313" key="2">
    <source>
        <dbReference type="Proteomes" id="UP001595477"/>
    </source>
</evidence>
<comment type="caution">
    <text evidence="1">The sequence shown here is derived from an EMBL/GenBank/DDBJ whole genome shotgun (WGS) entry which is preliminary data.</text>
</comment>
<evidence type="ECO:0008006" key="3">
    <source>
        <dbReference type="Google" id="ProtNLM"/>
    </source>
</evidence>
<dbReference type="EMBL" id="JBHRSX010000016">
    <property type="protein sequence ID" value="MFC3201677.1"/>
    <property type="molecule type" value="Genomic_DNA"/>
</dbReference>
<name>A0ABV7JWS8_9ALTE</name>
<keyword evidence="2" id="KW-1185">Reference proteome</keyword>
<proteinExistence type="predicted"/>
<protein>
    <recommendedName>
        <fullName evidence="3">HNH endonuclease</fullName>
    </recommendedName>
</protein>
<organism evidence="1 2">
    <name type="scientific">Alteromonas oceani</name>
    <dbReference type="NCBI Taxonomy" id="2071609"/>
    <lineage>
        <taxon>Bacteria</taxon>
        <taxon>Pseudomonadati</taxon>
        <taxon>Pseudomonadota</taxon>
        <taxon>Gammaproteobacteria</taxon>
        <taxon>Alteromonadales</taxon>
        <taxon>Alteromonadaceae</taxon>
        <taxon>Alteromonas/Salinimonas group</taxon>
        <taxon>Alteromonas</taxon>
    </lineage>
</organism>
<gene>
    <name evidence="1" type="ORF">ACFOEW_07600</name>
</gene>
<evidence type="ECO:0000313" key="1">
    <source>
        <dbReference type="EMBL" id="MFC3201677.1"/>
    </source>
</evidence>
<sequence>MQYNKKTYAALEENGKRRALAKTQKAENFESAYRCEECIERQEVSIPDPILIQLDLKQSDAQGWIRNTKNSACLDCRAHKRFLKDVPDYAALFTDSELDDPNDHPLVRVLQNPPPELELIWKVERQMREN</sequence>
<dbReference type="Proteomes" id="UP001595477">
    <property type="component" value="Unassembled WGS sequence"/>
</dbReference>
<accession>A0ABV7JWS8</accession>
<dbReference type="RefSeq" id="WP_123323490.1">
    <property type="nucleotide sequence ID" value="NZ_JBHRSX010000016.1"/>
</dbReference>
<reference evidence="2" key="1">
    <citation type="journal article" date="2019" name="Int. J. Syst. Evol. Microbiol.">
        <title>The Global Catalogue of Microorganisms (GCM) 10K type strain sequencing project: providing services to taxonomists for standard genome sequencing and annotation.</title>
        <authorList>
            <consortium name="The Broad Institute Genomics Platform"/>
            <consortium name="The Broad Institute Genome Sequencing Center for Infectious Disease"/>
            <person name="Wu L."/>
            <person name="Ma J."/>
        </authorList>
    </citation>
    <scope>NUCLEOTIDE SEQUENCE [LARGE SCALE GENOMIC DNA]</scope>
    <source>
        <strain evidence="2">KCTC 52449</strain>
    </source>
</reference>